<feature type="compositionally biased region" description="Low complexity" evidence="2">
    <location>
        <begin position="162"/>
        <end position="174"/>
    </location>
</feature>
<keyword evidence="1" id="KW-0175">Coiled coil</keyword>
<dbReference type="InterPro" id="IPR028002">
    <property type="entry name" value="Myb_DNA-bind_5"/>
</dbReference>
<dbReference type="RefSeq" id="XP_005089822.1">
    <property type="nucleotide sequence ID" value="XM_005089765.3"/>
</dbReference>
<evidence type="ECO:0000256" key="1">
    <source>
        <dbReference type="SAM" id="Coils"/>
    </source>
</evidence>
<dbReference type="GeneID" id="101845372"/>
<dbReference type="Pfam" id="PF13873">
    <property type="entry name" value="Myb_DNA-bind_5"/>
    <property type="match status" value="1"/>
</dbReference>
<feature type="coiled-coil region" evidence="1">
    <location>
        <begin position="207"/>
        <end position="234"/>
    </location>
</feature>
<proteinExistence type="predicted"/>
<sequence length="234" mass="26749">MSNTKRKENYSEQEIRTLIAEVRRNRDILFGALSSGVSVRTKAQAWFDITQKVNSIAECYRTPEELKKKWRKLAAQARSDLKERLQPSADGVSPKREGKYTVVVLHILGLDDVKITTTDVEETNHNSDSIDSSMNDRLELNDSQCDAMDIDHLGLLIQASTGNSSLSSAESTSLPDTRTPGRTSRKRKPFEEESMKALWRKYLKTTTEAAEYKIQREKLKIKVLEKQLERLEKM</sequence>
<feature type="domain" description="Myb/SANT-like DNA-binding" evidence="3">
    <location>
        <begin position="6"/>
        <end position="81"/>
    </location>
</feature>
<dbReference type="PANTHER" id="PTHR23098">
    <property type="entry name" value="AGAP001331-PA-RELATED"/>
    <property type="match status" value="1"/>
</dbReference>
<evidence type="ECO:0000313" key="4">
    <source>
        <dbReference type="Proteomes" id="UP000694888"/>
    </source>
</evidence>
<dbReference type="PANTHER" id="PTHR23098:SF16">
    <property type="entry name" value="REGULATORY PROTEIN ZESTE"/>
    <property type="match status" value="1"/>
</dbReference>
<protein>
    <submittedName>
        <fullName evidence="5">Uncharacterized protein LOC101845372</fullName>
    </submittedName>
</protein>
<reference evidence="5" key="1">
    <citation type="submission" date="2025-08" db="UniProtKB">
        <authorList>
            <consortium name="RefSeq"/>
        </authorList>
    </citation>
    <scope>IDENTIFICATION</scope>
</reference>
<accession>A0ABM0JBG6</accession>
<dbReference type="Proteomes" id="UP000694888">
    <property type="component" value="Unplaced"/>
</dbReference>
<organism evidence="4 5">
    <name type="scientific">Aplysia californica</name>
    <name type="common">California sea hare</name>
    <dbReference type="NCBI Taxonomy" id="6500"/>
    <lineage>
        <taxon>Eukaryota</taxon>
        <taxon>Metazoa</taxon>
        <taxon>Spiralia</taxon>
        <taxon>Lophotrochozoa</taxon>
        <taxon>Mollusca</taxon>
        <taxon>Gastropoda</taxon>
        <taxon>Heterobranchia</taxon>
        <taxon>Euthyneura</taxon>
        <taxon>Tectipleura</taxon>
        <taxon>Aplysiida</taxon>
        <taxon>Aplysioidea</taxon>
        <taxon>Aplysiidae</taxon>
        <taxon>Aplysia</taxon>
    </lineage>
</organism>
<name>A0ABM0JBG6_APLCA</name>
<gene>
    <name evidence="5" type="primary">LOC101845372</name>
</gene>
<evidence type="ECO:0000259" key="3">
    <source>
        <dbReference type="Pfam" id="PF13873"/>
    </source>
</evidence>
<evidence type="ECO:0000313" key="5">
    <source>
        <dbReference type="RefSeq" id="XP_005089822.1"/>
    </source>
</evidence>
<feature type="region of interest" description="Disordered" evidence="2">
    <location>
        <begin position="162"/>
        <end position="191"/>
    </location>
</feature>
<keyword evidence="4" id="KW-1185">Reference proteome</keyword>
<evidence type="ECO:0000256" key="2">
    <source>
        <dbReference type="SAM" id="MobiDB-lite"/>
    </source>
</evidence>